<dbReference type="PIRSF" id="PIRSF019543">
    <property type="entry name" value="Clavaminate_syn"/>
    <property type="match status" value="1"/>
</dbReference>
<evidence type="ECO:0000256" key="1">
    <source>
        <dbReference type="ARBA" id="ARBA00008425"/>
    </source>
</evidence>
<dbReference type="Proteomes" id="UP001226750">
    <property type="component" value="Chromosome"/>
</dbReference>
<dbReference type="InterPro" id="IPR042098">
    <property type="entry name" value="TauD-like_sf"/>
</dbReference>
<evidence type="ECO:0000313" key="8">
    <source>
        <dbReference type="Proteomes" id="UP001226750"/>
    </source>
</evidence>
<comment type="similarity">
    <text evidence="1">Belongs to the clavaminate synthase family.</text>
</comment>
<dbReference type="SUPFAM" id="SSF51197">
    <property type="entry name" value="Clavaminate synthase-like"/>
    <property type="match status" value="1"/>
</dbReference>
<sequence>MTNNQYYFEAQQYVDKYHLAEKYQTQLQELITQDFSVTNLEIDARLPHTPVESGFIHLELIARSVRELISFNVALGLYPVVYEGENDGQLIRNVCPKKSTQFHISSHGSSLDFFPHVDNPDLPIVGEIASSKIGRCPDTLTLLSLRSQDNVFTSLLLLDDILENLSDDDIKLLSQPLFKVKRPDSFEKDNISINNLPLLTKHNGRYYSRFDYHNISTTDSLCLKALNKFREISLNERLWKRFNLKPGELIIFNNQRTLHTRNKFTPKFNGNDRWLLRLFGLRERPSENSLVSYNCNHHLKTKLN</sequence>
<feature type="binding site" evidence="5">
    <location>
        <position position="259"/>
    </location>
    <ligand>
        <name>Fe cation</name>
        <dbReference type="ChEBI" id="CHEBI:24875"/>
    </ligand>
</feature>
<keyword evidence="8" id="KW-1185">Reference proteome</keyword>
<name>A0AAX3XAK5_9PAST</name>
<dbReference type="Pfam" id="PF02668">
    <property type="entry name" value="TauD"/>
    <property type="match status" value="1"/>
</dbReference>
<reference evidence="7 8" key="1">
    <citation type="submission" date="2023-06" db="EMBL/GenBank/DDBJ databases">
        <title>Complete Genome Sequence of Gallibacterium anatis Strain BJF12, Isolated from a chicken with diarrhea.</title>
        <authorList>
            <person name="Guo F."/>
            <person name="Bu W."/>
            <person name="Xu F."/>
            <person name="Wen T."/>
        </authorList>
    </citation>
    <scope>NUCLEOTIDE SEQUENCE [LARGE SCALE GENOMIC DNA]</scope>
    <source>
        <strain evidence="7 8">BJF12</strain>
    </source>
</reference>
<evidence type="ECO:0000256" key="5">
    <source>
        <dbReference type="PIRSR" id="PIRSR019543-2"/>
    </source>
</evidence>
<dbReference type="InterPro" id="IPR015155">
    <property type="entry name" value="PFU"/>
</dbReference>
<evidence type="ECO:0000256" key="2">
    <source>
        <dbReference type="ARBA" id="ARBA00022723"/>
    </source>
</evidence>
<dbReference type="InterPro" id="IPR003819">
    <property type="entry name" value="TauD/TfdA-like"/>
</dbReference>
<dbReference type="AlphaFoldDB" id="A0AAX3XAK5"/>
<dbReference type="InterPro" id="IPR014503">
    <property type="entry name" value="Clavaminate_syn-like"/>
</dbReference>
<feature type="domain" description="PFU" evidence="6">
    <location>
        <begin position="1"/>
        <end position="45"/>
    </location>
</feature>
<evidence type="ECO:0000259" key="6">
    <source>
        <dbReference type="PROSITE" id="PS51394"/>
    </source>
</evidence>
<dbReference type="GO" id="GO:0005506">
    <property type="term" value="F:iron ion binding"/>
    <property type="evidence" value="ECO:0007669"/>
    <property type="project" value="InterPro"/>
</dbReference>
<keyword evidence="4 5" id="KW-0408">Iron</keyword>
<keyword evidence="7" id="KW-0223">Dioxygenase</keyword>
<proteinExistence type="inferred from homology"/>
<evidence type="ECO:0000256" key="4">
    <source>
        <dbReference type="ARBA" id="ARBA00023004"/>
    </source>
</evidence>
<evidence type="ECO:0000256" key="3">
    <source>
        <dbReference type="ARBA" id="ARBA00023002"/>
    </source>
</evidence>
<dbReference type="PROSITE" id="PS51394">
    <property type="entry name" value="PFU"/>
    <property type="match status" value="1"/>
</dbReference>
<dbReference type="EMBL" id="CP126975">
    <property type="protein sequence ID" value="WIM79178.1"/>
    <property type="molecule type" value="Genomic_DNA"/>
</dbReference>
<evidence type="ECO:0000313" key="7">
    <source>
        <dbReference type="EMBL" id="WIM79178.1"/>
    </source>
</evidence>
<dbReference type="Gene3D" id="3.60.130.10">
    <property type="entry name" value="Clavaminate synthase-like"/>
    <property type="match status" value="1"/>
</dbReference>
<dbReference type="GO" id="GO:0016706">
    <property type="term" value="F:2-oxoglutarate-dependent dioxygenase activity"/>
    <property type="evidence" value="ECO:0007669"/>
    <property type="project" value="UniProtKB-ARBA"/>
</dbReference>
<protein>
    <submittedName>
        <fullName evidence="7">TauD/TfdA family dioxygenase</fullName>
    </submittedName>
</protein>
<gene>
    <name evidence="7" type="ORF">QP018_10455</name>
</gene>
<keyword evidence="3" id="KW-0560">Oxidoreductase</keyword>
<organism evidence="7 8">
    <name type="scientific">Gallibacterium anatis</name>
    <dbReference type="NCBI Taxonomy" id="750"/>
    <lineage>
        <taxon>Bacteria</taxon>
        <taxon>Pseudomonadati</taxon>
        <taxon>Pseudomonadota</taxon>
        <taxon>Gammaproteobacteria</taxon>
        <taxon>Pasteurellales</taxon>
        <taxon>Pasteurellaceae</taxon>
        <taxon>Gallibacterium</taxon>
    </lineage>
</organism>
<dbReference type="RefSeq" id="WP_052119796.1">
    <property type="nucleotide sequence ID" value="NZ_AP035889.1"/>
</dbReference>
<accession>A0AAX3XAK5</accession>
<keyword evidence="2 5" id="KW-0479">Metal-binding</keyword>